<evidence type="ECO:0000256" key="4">
    <source>
        <dbReference type="ARBA" id="ARBA00022827"/>
    </source>
</evidence>
<gene>
    <name evidence="10" type="ORF">RIF23_11420</name>
</gene>
<keyword evidence="7" id="KW-1133">Transmembrane helix</keyword>
<dbReference type="InterPro" id="IPR009100">
    <property type="entry name" value="AcylCoA_DH/oxidase_NM_dom_sf"/>
</dbReference>
<dbReference type="Gene3D" id="1.20.140.10">
    <property type="entry name" value="Butyryl-CoA Dehydrogenase, subunit A, domain 3"/>
    <property type="match status" value="1"/>
</dbReference>
<dbReference type="Gene3D" id="2.40.110.10">
    <property type="entry name" value="Butyryl-CoA Dehydrogenase, subunit A, domain 2"/>
    <property type="match status" value="1"/>
</dbReference>
<comment type="cofactor">
    <cofactor evidence="1 5">
        <name>FAD</name>
        <dbReference type="ChEBI" id="CHEBI:57692"/>
    </cofactor>
</comment>
<dbReference type="Pfam" id="PF00441">
    <property type="entry name" value="Acyl-CoA_dh_1"/>
    <property type="match status" value="1"/>
</dbReference>
<evidence type="ECO:0000256" key="3">
    <source>
        <dbReference type="ARBA" id="ARBA00022630"/>
    </source>
</evidence>
<name>A0ABU2H6H7_9ACTN</name>
<dbReference type="CDD" id="cd00567">
    <property type="entry name" value="ACAD"/>
    <property type="match status" value="1"/>
</dbReference>
<evidence type="ECO:0000313" key="11">
    <source>
        <dbReference type="Proteomes" id="UP001250214"/>
    </source>
</evidence>
<dbReference type="Gene3D" id="1.10.540.10">
    <property type="entry name" value="Acyl-CoA dehydrogenase/oxidase, N-terminal domain"/>
    <property type="match status" value="1"/>
</dbReference>
<feature type="compositionally biased region" description="Low complexity" evidence="6">
    <location>
        <begin position="1"/>
        <end position="17"/>
    </location>
</feature>
<keyword evidence="7" id="KW-0472">Membrane</keyword>
<dbReference type="RefSeq" id="WP_310912462.1">
    <property type="nucleotide sequence ID" value="NZ_JAVLVT010000005.1"/>
</dbReference>
<dbReference type="InterPro" id="IPR006091">
    <property type="entry name" value="Acyl-CoA_Oxase/DH_mid-dom"/>
</dbReference>
<feature type="region of interest" description="Disordered" evidence="6">
    <location>
        <begin position="1"/>
        <end position="24"/>
    </location>
</feature>
<evidence type="ECO:0000259" key="8">
    <source>
        <dbReference type="Pfam" id="PF00441"/>
    </source>
</evidence>
<evidence type="ECO:0000256" key="1">
    <source>
        <dbReference type="ARBA" id="ARBA00001974"/>
    </source>
</evidence>
<dbReference type="SUPFAM" id="SSF56645">
    <property type="entry name" value="Acyl-CoA dehydrogenase NM domain-like"/>
    <property type="match status" value="1"/>
</dbReference>
<dbReference type="SUPFAM" id="SSF47203">
    <property type="entry name" value="Acyl-CoA dehydrogenase C-terminal domain-like"/>
    <property type="match status" value="1"/>
</dbReference>
<keyword evidence="5" id="KW-0560">Oxidoreductase</keyword>
<accession>A0ABU2H6H7</accession>
<dbReference type="InterPro" id="IPR037069">
    <property type="entry name" value="AcylCoA_DH/ox_N_sf"/>
</dbReference>
<protein>
    <submittedName>
        <fullName evidence="10">Acyl-CoA dehydrogenase</fullName>
    </submittedName>
</protein>
<comment type="caution">
    <text evidence="10">The sequence shown here is derived from an EMBL/GenBank/DDBJ whole genome shotgun (WGS) entry which is preliminary data.</text>
</comment>
<evidence type="ECO:0000256" key="5">
    <source>
        <dbReference type="RuleBase" id="RU362125"/>
    </source>
</evidence>
<proteinExistence type="inferred from homology"/>
<organism evidence="10 11">
    <name type="scientific">Lipingzhangella rawalii</name>
    <dbReference type="NCBI Taxonomy" id="2055835"/>
    <lineage>
        <taxon>Bacteria</taxon>
        <taxon>Bacillati</taxon>
        <taxon>Actinomycetota</taxon>
        <taxon>Actinomycetes</taxon>
        <taxon>Streptosporangiales</taxon>
        <taxon>Nocardiopsidaceae</taxon>
        <taxon>Lipingzhangella</taxon>
    </lineage>
</organism>
<dbReference type="PANTHER" id="PTHR43884:SF19">
    <property type="entry name" value="ACYL-COA DEHYDROGENASE FADE4-RELATED"/>
    <property type="match status" value="1"/>
</dbReference>
<keyword evidence="3 5" id="KW-0285">Flavoprotein</keyword>
<dbReference type="Proteomes" id="UP001250214">
    <property type="component" value="Unassembled WGS sequence"/>
</dbReference>
<keyword evidence="7" id="KW-0812">Transmembrane</keyword>
<dbReference type="Pfam" id="PF02770">
    <property type="entry name" value="Acyl-CoA_dh_M"/>
    <property type="match status" value="1"/>
</dbReference>
<feature type="transmembrane region" description="Helical" evidence="7">
    <location>
        <begin position="95"/>
        <end position="116"/>
    </location>
</feature>
<dbReference type="InterPro" id="IPR036250">
    <property type="entry name" value="AcylCo_DH-like_C"/>
</dbReference>
<dbReference type="InterPro" id="IPR009075">
    <property type="entry name" value="AcylCo_DH/oxidase_C"/>
</dbReference>
<dbReference type="PANTHER" id="PTHR43884">
    <property type="entry name" value="ACYL-COA DEHYDROGENASE"/>
    <property type="match status" value="1"/>
</dbReference>
<evidence type="ECO:0000313" key="10">
    <source>
        <dbReference type="EMBL" id="MDS1270908.1"/>
    </source>
</evidence>
<keyword evidence="11" id="KW-1185">Reference proteome</keyword>
<dbReference type="InterPro" id="IPR046373">
    <property type="entry name" value="Acyl-CoA_Oxase/DH_mid-dom_sf"/>
</dbReference>
<keyword evidence="4 5" id="KW-0274">FAD</keyword>
<evidence type="ECO:0000256" key="6">
    <source>
        <dbReference type="SAM" id="MobiDB-lite"/>
    </source>
</evidence>
<reference evidence="11" key="1">
    <citation type="submission" date="2023-07" db="EMBL/GenBank/DDBJ databases">
        <title>Novel species in the genus Lipingzhangella isolated from Sambhar Salt Lake.</title>
        <authorList>
            <person name="Jiya N."/>
            <person name="Kajale S."/>
            <person name="Sharma A."/>
        </authorList>
    </citation>
    <scope>NUCLEOTIDE SEQUENCE [LARGE SCALE GENOMIC DNA]</scope>
    <source>
        <strain evidence="11">LS1_29</strain>
    </source>
</reference>
<sequence length="572" mass="61335">MIVGATATTPARGPTPGQDGSQLEHRFGDPFDDANPVGFRSLLEADEQHSSLPAAEDVLDAWGCNEEFVPSGLGGRWRQTDTLVRRLRPVFRRDAALGLGYGVTTLMAAVNVWTAGSSDQQHRMARELAQGHKVAVAFHELDHGNDFLRNTTMARRTDRWRLDGGKQVINNIDRARSLLVFARTGTGNASRDHSLFWVHKDEAATAGLRMLPRYETAGMRGCLLGGAEFSDWAVPDNSLVGAEGSGAHTALRAFQVTRAALPGLALGQLDTALHVVTRFAGTRRLYGHTVGDLPHARTTIAAAFADLLAMDCLWTAAARLLHLAPGRAGVASAAVKYLVPRVLQDALYDLSQILGARFYLREGAYAVFGKICRDIPLVALGHAGGAACLLSIIPHLPVLARRGWQPIEAPAALFDSRHTLPDLKFEALAIPAGTADPLAAALAVALEQPRQGRARKELLDAFAHSFAALREQCTALPPVERGPLAGAETFRLAERYAVLLAVSTCLGVARGVTAGALQDPEVVHAVLLRLAARLGHGTGVLPAKTAERVYSHVTQRAEEGLSMCLDAEPIFR</sequence>
<comment type="similarity">
    <text evidence="2 5">Belongs to the acyl-CoA dehydrogenase family.</text>
</comment>
<evidence type="ECO:0000259" key="9">
    <source>
        <dbReference type="Pfam" id="PF02770"/>
    </source>
</evidence>
<feature type="domain" description="Acyl-CoA oxidase/dehydrogenase middle" evidence="9">
    <location>
        <begin position="136"/>
        <end position="231"/>
    </location>
</feature>
<evidence type="ECO:0000256" key="2">
    <source>
        <dbReference type="ARBA" id="ARBA00009347"/>
    </source>
</evidence>
<evidence type="ECO:0000256" key="7">
    <source>
        <dbReference type="SAM" id="Phobius"/>
    </source>
</evidence>
<feature type="domain" description="Acyl-CoA dehydrogenase/oxidase C-terminal" evidence="8">
    <location>
        <begin position="244"/>
        <end position="380"/>
    </location>
</feature>
<dbReference type="EMBL" id="JAVLVT010000005">
    <property type="protein sequence ID" value="MDS1270908.1"/>
    <property type="molecule type" value="Genomic_DNA"/>
</dbReference>